<keyword evidence="6" id="KW-0272">Extracellular matrix</keyword>
<feature type="transmembrane region" description="Helical" evidence="16">
    <location>
        <begin position="32"/>
        <end position="53"/>
    </location>
</feature>
<dbReference type="InterPro" id="IPR050392">
    <property type="entry name" value="Collagen/C1q_domain"/>
</dbReference>
<dbReference type="Proteomes" id="UP001187415">
    <property type="component" value="Unassembled WGS sequence"/>
</dbReference>
<comment type="pathway">
    <text evidence="3">Lipid metabolism; sphingolipid metabolism.</text>
</comment>
<feature type="transmembrane region" description="Helical" evidence="16">
    <location>
        <begin position="9"/>
        <end position="26"/>
    </location>
</feature>
<evidence type="ECO:0000256" key="16">
    <source>
        <dbReference type="SAM" id="Phobius"/>
    </source>
</evidence>
<dbReference type="SMART" id="SM00110">
    <property type="entry name" value="C1Q"/>
    <property type="match status" value="1"/>
</dbReference>
<feature type="region of interest" description="Disordered" evidence="15">
    <location>
        <begin position="254"/>
        <end position="495"/>
    </location>
</feature>
<feature type="compositionally biased region" description="Basic and acidic residues" evidence="15">
    <location>
        <begin position="458"/>
        <end position="472"/>
    </location>
</feature>
<reference evidence="18" key="1">
    <citation type="submission" date="2023-07" db="EMBL/GenBank/DDBJ databases">
        <title>Chromosome-level Genome Assembly of Striped Snakehead (Channa striata).</title>
        <authorList>
            <person name="Liu H."/>
        </authorList>
    </citation>
    <scope>NUCLEOTIDE SEQUENCE</scope>
    <source>
        <strain evidence="18">Gz</strain>
        <tissue evidence="18">Muscle</tissue>
    </source>
</reference>
<name>A0AA88N183_CHASR</name>
<dbReference type="Pfam" id="PF00386">
    <property type="entry name" value="C1q"/>
    <property type="match status" value="1"/>
</dbReference>
<keyword evidence="5" id="KW-0964">Secreted</keyword>
<accession>A0AA88N183</accession>
<comment type="pathway">
    <text evidence="4">Sphingolipid metabolism.</text>
</comment>
<protein>
    <recommendedName>
        <fullName evidence="17">C1q domain-containing protein</fullName>
    </recommendedName>
</protein>
<evidence type="ECO:0000256" key="13">
    <source>
        <dbReference type="ARBA" id="ARBA00023136"/>
    </source>
</evidence>
<evidence type="ECO:0000313" key="18">
    <source>
        <dbReference type="EMBL" id="KAK2847308.1"/>
    </source>
</evidence>
<dbReference type="SUPFAM" id="SSF49842">
    <property type="entry name" value="TNF-like"/>
    <property type="match status" value="1"/>
</dbReference>
<dbReference type="Pfam" id="PF11779">
    <property type="entry name" value="SPT_ssu-like"/>
    <property type="match status" value="1"/>
</dbReference>
<dbReference type="Pfam" id="PF01391">
    <property type="entry name" value="Collagen"/>
    <property type="match status" value="2"/>
</dbReference>
<evidence type="ECO:0000256" key="1">
    <source>
        <dbReference type="ARBA" id="ARBA00004477"/>
    </source>
</evidence>
<keyword evidence="8" id="KW-0732">Signal</keyword>
<keyword evidence="13 16" id="KW-0472">Membrane</keyword>
<feature type="transmembrane region" description="Helical" evidence="16">
    <location>
        <begin position="130"/>
        <end position="150"/>
    </location>
</feature>
<dbReference type="GO" id="GO:0006665">
    <property type="term" value="P:sphingolipid metabolic process"/>
    <property type="evidence" value="ECO:0007669"/>
    <property type="project" value="UniProtKB-KW"/>
</dbReference>
<evidence type="ECO:0000256" key="2">
    <source>
        <dbReference type="ARBA" id="ARBA00004498"/>
    </source>
</evidence>
<evidence type="ECO:0000256" key="9">
    <source>
        <dbReference type="ARBA" id="ARBA00022824"/>
    </source>
</evidence>
<feature type="domain" description="C1q" evidence="17">
    <location>
        <begin position="483"/>
        <end position="619"/>
    </location>
</feature>
<dbReference type="PROSITE" id="PS50871">
    <property type="entry name" value="C1Q"/>
    <property type="match status" value="1"/>
</dbReference>
<dbReference type="GO" id="GO:0005581">
    <property type="term" value="C:collagen trimer"/>
    <property type="evidence" value="ECO:0007669"/>
    <property type="project" value="UniProtKB-KW"/>
</dbReference>
<keyword evidence="14" id="KW-0325">Glycoprotein</keyword>
<evidence type="ECO:0000259" key="17">
    <source>
        <dbReference type="PROSITE" id="PS50871"/>
    </source>
</evidence>
<feature type="compositionally biased region" description="Basic and acidic residues" evidence="15">
    <location>
        <begin position="69"/>
        <end position="94"/>
    </location>
</feature>
<evidence type="ECO:0000256" key="14">
    <source>
        <dbReference type="ARBA" id="ARBA00023180"/>
    </source>
</evidence>
<feature type="compositionally biased region" description="Polar residues" evidence="15">
    <location>
        <begin position="95"/>
        <end position="105"/>
    </location>
</feature>
<organism evidence="18 19">
    <name type="scientific">Channa striata</name>
    <name type="common">Snakehead murrel</name>
    <name type="synonym">Ophicephalus striatus</name>
    <dbReference type="NCBI Taxonomy" id="64152"/>
    <lineage>
        <taxon>Eukaryota</taxon>
        <taxon>Metazoa</taxon>
        <taxon>Chordata</taxon>
        <taxon>Craniata</taxon>
        <taxon>Vertebrata</taxon>
        <taxon>Euteleostomi</taxon>
        <taxon>Actinopterygii</taxon>
        <taxon>Neopterygii</taxon>
        <taxon>Teleostei</taxon>
        <taxon>Neoteleostei</taxon>
        <taxon>Acanthomorphata</taxon>
        <taxon>Anabantaria</taxon>
        <taxon>Anabantiformes</taxon>
        <taxon>Channoidei</taxon>
        <taxon>Channidae</taxon>
        <taxon>Channa</taxon>
    </lineage>
</organism>
<dbReference type="EMBL" id="JAUPFM010000007">
    <property type="protein sequence ID" value="KAK2847308.1"/>
    <property type="molecule type" value="Genomic_DNA"/>
</dbReference>
<evidence type="ECO:0000256" key="8">
    <source>
        <dbReference type="ARBA" id="ARBA00022729"/>
    </source>
</evidence>
<evidence type="ECO:0000256" key="7">
    <source>
        <dbReference type="ARBA" id="ARBA00022692"/>
    </source>
</evidence>
<evidence type="ECO:0000256" key="11">
    <source>
        <dbReference type="ARBA" id="ARBA00022989"/>
    </source>
</evidence>
<dbReference type="FunFam" id="2.60.120.40:FF:000001">
    <property type="entry name" value="Complement C1q B chain"/>
    <property type="match status" value="1"/>
</dbReference>
<evidence type="ECO:0000256" key="4">
    <source>
        <dbReference type="ARBA" id="ARBA00004991"/>
    </source>
</evidence>
<feature type="compositionally biased region" description="Low complexity" evidence="15">
    <location>
        <begin position="263"/>
        <end position="277"/>
    </location>
</feature>
<dbReference type="InterPro" id="IPR008983">
    <property type="entry name" value="Tumour_necrosis_fac-like_dom"/>
</dbReference>
<dbReference type="InterPro" id="IPR024512">
    <property type="entry name" value="Ser_palmitoyltrfase_ssu-like"/>
</dbReference>
<evidence type="ECO:0000256" key="12">
    <source>
        <dbReference type="ARBA" id="ARBA00023119"/>
    </source>
</evidence>
<proteinExistence type="predicted"/>
<feature type="region of interest" description="Disordered" evidence="15">
    <location>
        <begin position="199"/>
        <end position="229"/>
    </location>
</feature>
<dbReference type="AlphaFoldDB" id="A0AA88N183"/>
<evidence type="ECO:0000256" key="10">
    <source>
        <dbReference type="ARBA" id="ARBA00022919"/>
    </source>
</evidence>
<keyword evidence="19" id="KW-1185">Reference proteome</keyword>
<keyword evidence="10" id="KW-0746">Sphingolipid metabolism</keyword>
<comment type="subcellular location">
    <subcellularLocation>
        <location evidence="1">Endoplasmic reticulum membrane</location>
        <topology evidence="1">Multi-pass membrane protein</topology>
    </subcellularLocation>
    <subcellularLocation>
        <location evidence="2">Secreted</location>
        <location evidence="2">Extracellular space</location>
        <location evidence="2">Extracellular matrix</location>
    </subcellularLocation>
</comment>
<keyword evidence="11 16" id="KW-1133">Transmembrane helix</keyword>
<dbReference type="InterPro" id="IPR008160">
    <property type="entry name" value="Collagen"/>
</dbReference>
<comment type="caution">
    <text evidence="18">The sequence shown here is derived from an EMBL/GenBank/DDBJ whole genome shotgun (WGS) entry which is preliminary data.</text>
</comment>
<keyword evidence="7 16" id="KW-0812">Transmembrane</keyword>
<keyword evidence="10" id="KW-0443">Lipid metabolism</keyword>
<evidence type="ECO:0000256" key="15">
    <source>
        <dbReference type="SAM" id="MobiDB-lite"/>
    </source>
</evidence>
<evidence type="ECO:0000256" key="3">
    <source>
        <dbReference type="ARBA" id="ARBA00004760"/>
    </source>
</evidence>
<dbReference type="InterPro" id="IPR001073">
    <property type="entry name" value="C1q_dom"/>
</dbReference>
<sequence>MNFKNFRDYLAWLYYQYLLITGIYVLEPWEKSIFNSILFSAIAMVIYTSYVFVPIHHSGQSRNRGRSSRNKERQRGQLEDQSVDKDDDNHKNDQCKQSSFTSSTPGLKPPEKVSADLPPKKTKQRSQSTMRIISCQLTLVAVVAVTLTVVSCAEAKTTQKPKYQYTKKPVPQTTVLSPVTTSMPKTLKVVVTVKPVEHRPLPPTERTTHPSHVFSQHYPESTQSPGAGPENYTLDYNECYFNFCECCPPERGPGGPKGDRGLEGPPGERGLAGAAGLPGPPGVSGPMGFKGDKGDKGDAGNSGTAGPLGLPGKPGQKGDSGTKGEKGEVGLQGIKGERGVKGEPGLNGTVGEKGEPGKEGPAGPPGPVLELGPKGGKGDKGDKGECGLFGERGQKGDRGDPGPPGTPGGMGIPGINGKHGSPGSVGARGDPGYPGTRGEPGVSGPQGPQGIRGPPGPKGDRGYHGMRGERGIRGLKGAKGSGVPQKHSAFSVGISPRKSFPPSGFPIRFDKVFYNEENHFNTTSNSFTCVHAGVYVFSFHITVRNQPLRATLVVNGSRRVRTRDSLYGQDIDQASTLVVLRLAAGDQVWMETLRDWNGAYASSEDDSIFSGFLLYSDNA</sequence>
<dbReference type="PRINTS" id="PR00007">
    <property type="entry name" value="COMPLEMNTC1Q"/>
</dbReference>
<evidence type="ECO:0000256" key="5">
    <source>
        <dbReference type="ARBA" id="ARBA00022525"/>
    </source>
</evidence>
<keyword evidence="9" id="KW-0256">Endoplasmic reticulum</keyword>
<feature type="region of interest" description="Disordered" evidence="15">
    <location>
        <begin position="58"/>
        <end position="128"/>
    </location>
</feature>
<evidence type="ECO:0000256" key="6">
    <source>
        <dbReference type="ARBA" id="ARBA00022530"/>
    </source>
</evidence>
<gene>
    <name evidence="18" type="ORF">Q5P01_010307</name>
</gene>
<dbReference type="Gene3D" id="2.60.120.40">
    <property type="match status" value="1"/>
</dbReference>
<dbReference type="PANTHER" id="PTHR15427:SF51">
    <property type="entry name" value="OTOLIN 1"/>
    <property type="match status" value="1"/>
</dbReference>
<keyword evidence="12" id="KW-0176">Collagen</keyword>
<feature type="compositionally biased region" description="Basic and acidic residues" evidence="15">
    <location>
        <begin position="376"/>
        <end position="385"/>
    </location>
</feature>
<dbReference type="GO" id="GO:0005789">
    <property type="term" value="C:endoplasmic reticulum membrane"/>
    <property type="evidence" value="ECO:0007669"/>
    <property type="project" value="UniProtKB-SubCell"/>
</dbReference>
<dbReference type="PANTHER" id="PTHR15427">
    <property type="entry name" value="EMILIN ELASTIN MICROFIBRIL INTERFACE-LOCATED PROTEIN ELASTIN MICROFIBRIL INTERFACER"/>
    <property type="match status" value="1"/>
</dbReference>
<evidence type="ECO:0000313" key="19">
    <source>
        <dbReference type="Proteomes" id="UP001187415"/>
    </source>
</evidence>